<protein>
    <submittedName>
        <fullName evidence="1">Uncharacterized protein</fullName>
    </submittedName>
</protein>
<evidence type="ECO:0000313" key="1">
    <source>
        <dbReference type="EMBL" id="SFM23494.1"/>
    </source>
</evidence>
<reference evidence="1 2" key="1">
    <citation type="submission" date="2016-10" db="EMBL/GenBank/DDBJ databases">
        <authorList>
            <person name="Varghese N."/>
            <person name="Submissions S."/>
        </authorList>
    </citation>
    <scope>NUCLEOTIDE SEQUENCE [LARGE SCALE GENOMIC DNA]</scope>
    <source>
        <strain evidence="1 2">DSM 1741</strain>
    </source>
</reference>
<dbReference type="EMBL" id="FOTO01000024">
    <property type="protein sequence ID" value="SFM23494.1"/>
    <property type="molecule type" value="Genomic_DNA"/>
</dbReference>
<sequence>MVVDFQALGAMRSQFEAIGAEHVKTEGDALVAGTRNAFGRAVNWIKSVGNSQTAQSNRQVVGNLVAQLRDVGVSNNTLDVAQKLLSAHSAPGKPISGRAMAQATATVIRMASEEQAVSSNLDINIAGLKERLEQDFDAIFTGWAERFGMADIPLAPQDRQQLMDTLQTKCRQWGERHGMHAPGLSDAREMLSEACRVQCLAKLDGAMAAQLNVVGNHSTPDAPLCQRLHDTMQARGMDFEFTPADLGKLYKSMESRFNVEFKIKNTHPPTSEEAIAVADKVINDFLNTIAEVDNNATLTVEQRAVARNAIIEFPSTINTGMVKSICECIGQVSHSIEQLAAGPLPGQDTHSAISSLAQAIRTAVDQPGGDPNAPKLRPGLEGADEVATVRDLSINIGAKLAHIPEGQTPASVLARLVEPQSDFVALRFALAHGETNNRRLADERDGAYLLLNSLAKMAGIDSLASSLALQSPGVGQLSMAQIRAAIPANVHTVGWYNARQDVNLAQLGQKVTDGIVKFAKTNDYGGVTIPGGSREFQAEYMDKFGTQFLKDFFRNGIEVDGRLYGATGTNNGDAMQRELRGLAEAFTSTEMAGKVTYSLHQAMGADVLTGMLKDPALADVGMESISSPGVKTVEENSISITTLPGGEYKVAYDFRLQYGCRTMGNEVSEARGMNAHADIRINMSQPEISVQMDSYDIMLSQNHPGR</sequence>
<dbReference type="OrthoDB" id="5460809at2"/>
<accession>A0A8G2C6B2</accession>
<proteinExistence type="predicted"/>
<comment type="caution">
    <text evidence="1">The sequence shown here is derived from an EMBL/GenBank/DDBJ whole genome shotgun (WGS) entry which is preliminary data.</text>
</comment>
<dbReference type="AlphaFoldDB" id="A0A8G2C6B2"/>
<gene>
    <name evidence="1" type="ORF">SAMN05421830_1249</name>
</gene>
<name>A0A8G2C6B2_DESNO</name>
<organism evidence="1 2">
    <name type="scientific">Desulfomicrobium norvegicum (strain DSM 1741 / NCIMB 8310)</name>
    <name type="common">Desulfovibrio baculatus (strain Norway 4)</name>
    <name type="synonym">Desulfovibrio desulfuricans (strain Norway 4)</name>
    <dbReference type="NCBI Taxonomy" id="52561"/>
    <lineage>
        <taxon>Bacteria</taxon>
        <taxon>Pseudomonadati</taxon>
        <taxon>Thermodesulfobacteriota</taxon>
        <taxon>Desulfovibrionia</taxon>
        <taxon>Desulfovibrionales</taxon>
        <taxon>Desulfomicrobiaceae</taxon>
        <taxon>Desulfomicrobium</taxon>
    </lineage>
</organism>
<dbReference type="RefSeq" id="WP_092194669.1">
    <property type="nucleotide sequence ID" value="NZ_FOTO01000024.1"/>
</dbReference>
<evidence type="ECO:0000313" key="2">
    <source>
        <dbReference type="Proteomes" id="UP000199581"/>
    </source>
</evidence>
<dbReference type="Proteomes" id="UP000199581">
    <property type="component" value="Unassembled WGS sequence"/>
</dbReference>
<keyword evidence="2" id="KW-1185">Reference proteome</keyword>